<dbReference type="AlphaFoldDB" id="A0A9D0ZM60"/>
<sequence>MNPFDENPRKMDDTFMDWTALYAQPYNKHSVDPYTRTRVILMNGTEFEANWFSHQFSRHCADNELRRQVALLRRGEQQQQKLISMLKPADETILEHTIGYEQLAVDLTAGLAQMVGDQYVKKALDFALLEDFDHLYRYADLLDMEAGVQAENLVGRYTEIMPGRPTIAHHRHPYDSIKKPIGKNADPMTKLAVGIITAAEQQTMNYYMNVCGFYPSELGRKLYQEIGMIEEQHVSQYGSLMDVSETWLECLLMHQYTECYLYWSCAQTETCPVMRGVWQRLFEQEITHLHIAAQLLRDYENKDWQQVIPNPEFPAPLQLKENIGYVRNILRSTVYDTGVRENWENVSALRPDFEFFAYQDIVNHDVAAVPSHMVIDRYIAQNGQDYRWETDRNPIAELQDRRRDNTTVGRQANRVPSGVR</sequence>
<evidence type="ECO:0000313" key="2">
    <source>
        <dbReference type="EMBL" id="HIQ81869.1"/>
    </source>
</evidence>
<accession>A0A9D0ZM60</accession>
<dbReference type="SUPFAM" id="SSF47240">
    <property type="entry name" value="Ferritin-like"/>
    <property type="match status" value="1"/>
</dbReference>
<protein>
    <recommendedName>
        <fullName evidence="4">Ferritin-like domain-containing protein</fullName>
    </recommendedName>
</protein>
<evidence type="ECO:0008006" key="4">
    <source>
        <dbReference type="Google" id="ProtNLM"/>
    </source>
</evidence>
<dbReference type="Proteomes" id="UP000824260">
    <property type="component" value="Unassembled WGS sequence"/>
</dbReference>
<evidence type="ECO:0000256" key="1">
    <source>
        <dbReference type="SAM" id="MobiDB-lite"/>
    </source>
</evidence>
<reference evidence="2" key="1">
    <citation type="submission" date="2020-10" db="EMBL/GenBank/DDBJ databases">
        <authorList>
            <person name="Gilroy R."/>
        </authorList>
    </citation>
    <scope>NUCLEOTIDE SEQUENCE</scope>
    <source>
        <strain evidence="2">ChiSjej6B24-2974</strain>
    </source>
</reference>
<evidence type="ECO:0000313" key="3">
    <source>
        <dbReference type="Proteomes" id="UP000824260"/>
    </source>
</evidence>
<dbReference type="InterPro" id="IPR009078">
    <property type="entry name" value="Ferritin-like_SF"/>
</dbReference>
<proteinExistence type="predicted"/>
<dbReference type="EMBL" id="DVFZ01000023">
    <property type="protein sequence ID" value="HIQ81869.1"/>
    <property type="molecule type" value="Genomic_DNA"/>
</dbReference>
<organism evidence="2 3">
    <name type="scientific">Candidatus Pullichristensenella stercorigallinarum</name>
    <dbReference type="NCBI Taxonomy" id="2840909"/>
    <lineage>
        <taxon>Bacteria</taxon>
        <taxon>Bacillati</taxon>
        <taxon>Bacillota</taxon>
        <taxon>Clostridia</taxon>
        <taxon>Candidatus Pullichristensenella</taxon>
    </lineage>
</organism>
<reference evidence="2" key="2">
    <citation type="journal article" date="2021" name="PeerJ">
        <title>Extensive microbial diversity within the chicken gut microbiome revealed by metagenomics and culture.</title>
        <authorList>
            <person name="Gilroy R."/>
            <person name="Ravi A."/>
            <person name="Getino M."/>
            <person name="Pursley I."/>
            <person name="Horton D.L."/>
            <person name="Alikhan N.F."/>
            <person name="Baker D."/>
            <person name="Gharbi K."/>
            <person name="Hall N."/>
            <person name="Watson M."/>
            <person name="Adriaenssens E.M."/>
            <person name="Foster-Nyarko E."/>
            <person name="Jarju S."/>
            <person name="Secka A."/>
            <person name="Antonio M."/>
            <person name="Oren A."/>
            <person name="Chaudhuri R.R."/>
            <person name="La Ragione R."/>
            <person name="Hildebrand F."/>
            <person name="Pallen M.J."/>
        </authorList>
    </citation>
    <scope>NUCLEOTIDE SEQUENCE</scope>
    <source>
        <strain evidence="2">ChiSjej6B24-2974</strain>
    </source>
</reference>
<feature type="region of interest" description="Disordered" evidence="1">
    <location>
        <begin position="400"/>
        <end position="420"/>
    </location>
</feature>
<comment type="caution">
    <text evidence="2">The sequence shown here is derived from an EMBL/GenBank/DDBJ whole genome shotgun (WGS) entry which is preliminary data.</text>
</comment>
<gene>
    <name evidence="2" type="ORF">IAA52_02075</name>
</gene>
<name>A0A9D0ZM60_9FIRM</name>